<feature type="compositionally biased region" description="Basic residues" evidence="1">
    <location>
        <begin position="61"/>
        <end position="79"/>
    </location>
</feature>
<feature type="compositionally biased region" description="Low complexity" evidence="1">
    <location>
        <begin position="173"/>
        <end position="188"/>
    </location>
</feature>
<dbReference type="AlphaFoldDB" id="A0AAV9U2K3"/>
<organism evidence="2 3">
    <name type="scientific">Orbilia blumenaviensis</name>
    <dbReference type="NCBI Taxonomy" id="1796055"/>
    <lineage>
        <taxon>Eukaryota</taxon>
        <taxon>Fungi</taxon>
        <taxon>Dikarya</taxon>
        <taxon>Ascomycota</taxon>
        <taxon>Pezizomycotina</taxon>
        <taxon>Orbiliomycetes</taxon>
        <taxon>Orbiliales</taxon>
        <taxon>Orbiliaceae</taxon>
        <taxon>Orbilia</taxon>
    </lineage>
</organism>
<evidence type="ECO:0000313" key="3">
    <source>
        <dbReference type="Proteomes" id="UP001373714"/>
    </source>
</evidence>
<feature type="region of interest" description="Disordered" evidence="1">
    <location>
        <begin position="170"/>
        <end position="196"/>
    </location>
</feature>
<dbReference type="EMBL" id="JAVHNS010000018">
    <property type="protein sequence ID" value="KAK6331485.1"/>
    <property type="molecule type" value="Genomic_DNA"/>
</dbReference>
<dbReference type="Proteomes" id="UP001373714">
    <property type="component" value="Unassembled WGS sequence"/>
</dbReference>
<sequence>MLSDHSYPQNSPPVSPLPTPPRGFQRYNPRLVRPQAMDTASKNNQQRERLISNSGSQRTPRVNKRPQTSKHVKPAHKNTRFSQNEEISVNEKLYAQTIAGGMDLWLVDERPSTDADDIPYALARFLSSGRRRSSEASNPSIGDIEPFRGPTPLVWPTKMEYSSQCSQWRATIPSSRSDSPVDVVRRSSTPTLDKGLTHMGAQFKKGEGDGSFAFEI</sequence>
<keyword evidence="3" id="KW-1185">Reference proteome</keyword>
<proteinExistence type="predicted"/>
<evidence type="ECO:0000256" key="1">
    <source>
        <dbReference type="SAM" id="MobiDB-lite"/>
    </source>
</evidence>
<gene>
    <name evidence="2" type="ORF">TWF730_004567</name>
</gene>
<feature type="compositionally biased region" description="Pro residues" evidence="1">
    <location>
        <begin position="10"/>
        <end position="21"/>
    </location>
</feature>
<feature type="compositionally biased region" description="Polar residues" evidence="1">
    <location>
        <begin position="51"/>
        <end position="60"/>
    </location>
</feature>
<accession>A0AAV9U2K3</accession>
<feature type="region of interest" description="Disordered" evidence="1">
    <location>
        <begin position="129"/>
        <end position="148"/>
    </location>
</feature>
<comment type="caution">
    <text evidence="2">The sequence shown here is derived from an EMBL/GenBank/DDBJ whole genome shotgun (WGS) entry which is preliminary data.</text>
</comment>
<protein>
    <submittedName>
        <fullName evidence="2">Uncharacterized protein</fullName>
    </submittedName>
</protein>
<name>A0AAV9U2K3_9PEZI</name>
<feature type="region of interest" description="Disordered" evidence="1">
    <location>
        <begin position="1"/>
        <end position="79"/>
    </location>
</feature>
<reference evidence="2 3" key="1">
    <citation type="submission" date="2019-10" db="EMBL/GenBank/DDBJ databases">
        <authorList>
            <person name="Palmer J.M."/>
        </authorList>
    </citation>
    <scope>NUCLEOTIDE SEQUENCE [LARGE SCALE GENOMIC DNA]</scope>
    <source>
        <strain evidence="2 3">TWF730</strain>
    </source>
</reference>
<evidence type="ECO:0000313" key="2">
    <source>
        <dbReference type="EMBL" id="KAK6331485.1"/>
    </source>
</evidence>